<sequence length="582" mass="65842">MYTNTFQEPFTPTPSHGSHDGSSSLSPPPDSPEALYMEQPSIRVELDDSTYVHPGANQMRHSLSRESNLPEDHRSVATPSSSAYAHDIPTTYASLPPYNYSVPYDSSLPTPVSVAGSPSMNERSSKIMHPYNHHRASSQQPTPPNTSRPWSDYQMNAPCSQTGSPITMQAPDLLDMPGLEAHSPGDHHSQIVQENYSHFSLYGVSGDVPPENTTPQMTHPMYSLPSVAPTDLVRMNGSNMGHPTPHIPILHHSPDPRDLPPSVTPIDNVHHQFPQIVHPHHFTVDYIHPPYRRRTSRITKNRQPGRSSKKARPQNKRGSTDFVDPQLSSGNNDANSNTKAPRRSITLRPDAPEKDRFILELRCQKDSDKGKGIWEDITKQYEERYGKRRQESLQMNLTRAVLKYAVWPDFEDEALRLATEEWDRRRYAEIAKIMKDKYGGCQAWEWKEGHIAKRMVELGLEEFDPEDVTKKPRRKSKKAMNKHRPTGKQQQWAAPNANGPYEEHIYTLTAEQENQIWTQYCKPEPDSPNSDAFQGVMEHPNSTLSTRASPDHKDAGENQSERVAKQACEQLLAKSDHIYGAL</sequence>
<evidence type="ECO:0000313" key="2">
    <source>
        <dbReference type="Proteomes" id="UP001497680"/>
    </source>
</evidence>
<accession>A0ACC0D600</accession>
<comment type="caution">
    <text evidence="1">The sequence shown here is derived from an EMBL/GenBank/DDBJ whole genome shotgun (WGS) entry which is preliminary data.</text>
</comment>
<name>A0ACC0D600_9PEZI</name>
<reference evidence="1 2" key="1">
    <citation type="journal article" date="2022" name="New Phytol.">
        <title>Ecological generalism drives hyperdiversity of secondary metabolite gene clusters in xylarialean endophytes.</title>
        <authorList>
            <person name="Franco M.E.E."/>
            <person name="Wisecaver J.H."/>
            <person name="Arnold A.E."/>
            <person name="Ju Y.M."/>
            <person name="Slot J.C."/>
            <person name="Ahrendt S."/>
            <person name="Moore L.P."/>
            <person name="Eastman K.E."/>
            <person name="Scott K."/>
            <person name="Konkel Z."/>
            <person name="Mondo S.J."/>
            <person name="Kuo A."/>
            <person name="Hayes R.D."/>
            <person name="Haridas S."/>
            <person name="Andreopoulos B."/>
            <person name="Riley R."/>
            <person name="LaButti K."/>
            <person name="Pangilinan J."/>
            <person name="Lipzen A."/>
            <person name="Amirebrahimi M."/>
            <person name="Yan J."/>
            <person name="Adam C."/>
            <person name="Keymanesh K."/>
            <person name="Ng V."/>
            <person name="Louie K."/>
            <person name="Northen T."/>
            <person name="Drula E."/>
            <person name="Henrissat B."/>
            <person name="Hsieh H.M."/>
            <person name="Youens-Clark K."/>
            <person name="Lutzoni F."/>
            <person name="Miadlikowska J."/>
            <person name="Eastwood D.C."/>
            <person name="Hamelin R.C."/>
            <person name="Grigoriev I.V."/>
            <person name="U'Ren J.M."/>
        </authorList>
    </citation>
    <scope>NUCLEOTIDE SEQUENCE [LARGE SCALE GENOMIC DNA]</scope>
    <source>
        <strain evidence="1 2">ER1909</strain>
    </source>
</reference>
<keyword evidence="2" id="KW-1185">Reference proteome</keyword>
<dbReference type="Proteomes" id="UP001497680">
    <property type="component" value="Unassembled WGS sequence"/>
</dbReference>
<evidence type="ECO:0000313" key="1">
    <source>
        <dbReference type="EMBL" id="KAI6088140.1"/>
    </source>
</evidence>
<dbReference type="EMBL" id="MU394303">
    <property type="protein sequence ID" value="KAI6088140.1"/>
    <property type="molecule type" value="Genomic_DNA"/>
</dbReference>
<organism evidence="1 2">
    <name type="scientific">Hypoxylon rubiginosum</name>
    <dbReference type="NCBI Taxonomy" id="110542"/>
    <lineage>
        <taxon>Eukaryota</taxon>
        <taxon>Fungi</taxon>
        <taxon>Dikarya</taxon>
        <taxon>Ascomycota</taxon>
        <taxon>Pezizomycotina</taxon>
        <taxon>Sordariomycetes</taxon>
        <taxon>Xylariomycetidae</taxon>
        <taxon>Xylariales</taxon>
        <taxon>Hypoxylaceae</taxon>
        <taxon>Hypoxylon</taxon>
    </lineage>
</organism>
<gene>
    <name evidence="1" type="ORF">F4821DRAFT_95920</name>
</gene>
<protein>
    <submittedName>
        <fullName evidence="1">Uncharacterized protein</fullName>
    </submittedName>
</protein>
<proteinExistence type="predicted"/>